<dbReference type="NCBIfam" id="TIGR02937">
    <property type="entry name" value="sigma70-ECF"/>
    <property type="match status" value="1"/>
</dbReference>
<organism evidence="8 9">
    <name type="scientific">Adiantum capillus-veneris</name>
    <name type="common">Maidenhair fern</name>
    <dbReference type="NCBI Taxonomy" id="13818"/>
    <lineage>
        <taxon>Eukaryota</taxon>
        <taxon>Viridiplantae</taxon>
        <taxon>Streptophyta</taxon>
        <taxon>Embryophyta</taxon>
        <taxon>Tracheophyta</taxon>
        <taxon>Polypodiopsida</taxon>
        <taxon>Polypodiidae</taxon>
        <taxon>Polypodiales</taxon>
        <taxon>Pteridineae</taxon>
        <taxon>Pteridaceae</taxon>
        <taxon>Vittarioideae</taxon>
        <taxon>Adiantum</taxon>
    </lineage>
</organism>
<evidence type="ECO:0000313" key="9">
    <source>
        <dbReference type="Proteomes" id="UP000886520"/>
    </source>
</evidence>
<dbReference type="InterPro" id="IPR007627">
    <property type="entry name" value="RNA_pol_sigma70_r2"/>
</dbReference>
<name>A0A9D4ZF75_ADICA</name>
<dbReference type="Gene3D" id="1.10.601.10">
    <property type="entry name" value="RNA Polymerase Primary Sigma Factor"/>
    <property type="match status" value="1"/>
</dbReference>
<feature type="compositionally biased region" description="Polar residues" evidence="6">
    <location>
        <begin position="163"/>
        <end position="177"/>
    </location>
</feature>
<evidence type="ECO:0000256" key="2">
    <source>
        <dbReference type="ARBA" id="ARBA00023015"/>
    </source>
</evidence>
<keyword evidence="3" id="KW-0731">Sigma factor</keyword>
<dbReference type="InterPro" id="IPR000943">
    <property type="entry name" value="RNA_pol_sigma70"/>
</dbReference>
<evidence type="ECO:0000256" key="6">
    <source>
        <dbReference type="SAM" id="MobiDB-lite"/>
    </source>
</evidence>
<dbReference type="OrthoDB" id="206108at2759"/>
<keyword evidence="9" id="KW-1185">Reference proteome</keyword>
<dbReference type="InterPro" id="IPR014284">
    <property type="entry name" value="RNA_pol_sigma-70_dom"/>
</dbReference>
<keyword evidence="2" id="KW-0805">Transcription regulation</keyword>
<protein>
    <recommendedName>
        <fullName evidence="7">RNA polymerase sigma-70 domain-containing protein</fullName>
    </recommendedName>
</protein>
<dbReference type="PANTHER" id="PTHR30603">
    <property type="entry name" value="RNA POLYMERASE SIGMA FACTOR RPO"/>
    <property type="match status" value="1"/>
</dbReference>
<dbReference type="Pfam" id="PF04542">
    <property type="entry name" value="Sigma70_r2"/>
    <property type="match status" value="1"/>
</dbReference>
<dbReference type="InterPro" id="IPR013324">
    <property type="entry name" value="RNA_pol_sigma_r3/r4-like"/>
</dbReference>
<comment type="caution">
    <text evidence="8">The sequence shown here is derived from an EMBL/GenBank/DDBJ whole genome shotgun (WGS) entry which is preliminary data.</text>
</comment>
<evidence type="ECO:0000313" key="8">
    <source>
        <dbReference type="EMBL" id="KAI5070511.1"/>
    </source>
</evidence>
<dbReference type="InterPro" id="IPR036388">
    <property type="entry name" value="WH-like_DNA-bd_sf"/>
</dbReference>
<dbReference type="InterPro" id="IPR007624">
    <property type="entry name" value="RNA_pol_sigma70_r3"/>
</dbReference>
<dbReference type="Pfam" id="PF04545">
    <property type="entry name" value="Sigma70_r4"/>
    <property type="match status" value="1"/>
</dbReference>
<evidence type="ECO:0000256" key="1">
    <source>
        <dbReference type="ARBA" id="ARBA00007788"/>
    </source>
</evidence>
<dbReference type="GO" id="GO:0003677">
    <property type="term" value="F:DNA binding"/>
    <property type="evidence" value="ECO:0007669"/>
    <property type="project" value="UniProtKB-KW"/>
</dbReference>
<feature type="domain" description="RNA polymerase sigma-70" evidence="7">
    <location>
        <begin position="522"/>
        <end position="548"/>
    </location>
</feature>
<dbReference type="PRINTS" id="PR00046">
    <property type="entry name" value="SIGMA70FCT"/>
</dbReference>
<comment type="similarity">
    <text evidence="1">Belongs to the sigma-70 factor family.</text>
</comment>
<dbReference type="SUPFAM" id="SSF88946">
    <property type="entry name" value="Sigma2 domain of RNA polymerase sigma factors"/>
    <property type="match status" value="1"/>
</dbReference>
<dbReference type="InterPro" id="IPR050239">
    <property type="entry name" value="Sigma-70_RNA_pol_init_factors"/>
</dbReference>
<sequence>MRPPHSSLAPARAREFDESSVFILGQLRASYNHLACYLASYITCFSKRHLSEFAGSWAMVPSVYKHKLQNVVPSGRVDAVRVTETHTSTGDAQAFAAAKSSSGIEGLQPASYALALMDMHDYKSECISEADLLRLQRARLEKLELSLFDFNVEEADHRESSEIDASSSIPLDNSCTHGRSKNLNDRRHTRKGESVAVRSTKHNERLLKRERARAKATKTSLAVSAAKISSLNTKNSKCKVPVLQRSTPDPIRSFLVSNGSRKPKILTAAEEVFLSSKIQDLLVLNAAKKVLLEQLGREPTLAEWADCMHMKLGEFSSRLTEDQRCKNTMIQCNLRLVISVARKYEGKGLNIEDLIQEGSQGLIRGCEKFDPKKGCKFSTYAHWWIMQAITKALVLKSRLLRLPSHASETMLTIRRAKDNLQAQYGHIPSDMFISKYTGISMERLRVLSKTTKRCKSLDKPVGKDLNMNLAEMLADGSFNPYDCKYLQKFFKEDVDVVLTTLKPRERDVMRLRYGLDDGRPRTLEEIGRVFHVTRERIRQIERKAMAKLKEPERMEVLRSILSEC</sequence>
<keyword evidence="4" id="KW-0238">DNA-binding</keyword>
<dbReference type="EMBL" id="JABFUD020000014">
    <property type="protein sequence ID" value="KAI5070511.1"/>
    <property type="molecule type" value="Genomic_DNA"/>
</dbReference>
<evidence type="ECO:0000256" key="5">
    <source>
        <dbReference type="ARBA" id="ARBA00023163"/>
    </source>
</evidence>
<keyword evidence="5" id="KW-0804">Transcription</keyword>
<evidence type="ECO:0000256" key="4">
    <source>
        <dbReference type="ARBA" id="ARBA00023125"/>
    </source>
</evidence>
<evidence type="ECO:0000256" key="3">
    <source>
        <dbReference type="ARBA" id="ARBA00023082"/>
    </source>
</evidence>
<dbReference type="InterPro" id="IPR013325">
    <property type="entry name" value="RNA_pol_sigma_r2"/>
</dbReference>
<evidence type="ECO:0000259" key="7">
    <source>
        <dbReference type="PROSITE" id="PS00716"/>
    </source>
</evidence>
<dbReference type="PANTHER" id="PTHR30603:SF47">
    <property type="entry name" value="RNA POLYMERASE SIGMA FACTOR SIGD, CHLOROPLASTIC"/>
    <property type="match status" value="1"/>
</dbReference>
<dbReference type="PROSITE" id="PS00716">
    <property type="entry name" value="SIGMA70_2"/>
    <property type="match status" value="1"/>
</dbReference>
<accession>A0A9D4ZF75</accession>
<dbReference type="GO" id="GO:0016987">
    <property type="term" value="F:sigma factor activity"/>
    <property type="evidence" value="ECO:0007669"/>
    <property type="project" value="UniProtKB-KW"/>
</dbReference>
<dbReference type="SUPFAM" id="SSF88659">
    <property type="entry name" value="Sigma3 and sigma4 domains of RNA polymerase sigma factors"/>
    <property type="match status" value="2"/>
</dbReference>
<dbReference type="CDD" id="cd06171">
    <property type="entry name" value="Sigma70_r4"/>
    <property type="match status" value="1"/>
</dbReference>
<dbReference type="Proteomes" id="UP000886520">
    <property type="component" value="Chromosome 14"/>
</dbReference>
<dbReference type="AlphaFoldDB" id="A0A9D4ZF75"/>
<dbReference type="Pfam" id="PF04539">
    <property type="entry name" value="Sigma70_r3"/>
    <property type="match status" value="1"/>
</dbReference>
<dbReference type="GO" id="GO:0006352">
    <property type="term" value="P:DNA-templated transcription initiation"/>
    <property type="evidence" value="ECO:0007669"/>
    <property type="project" value="InterPro"/>
</dbReference>
<proteinExistence type="inferred from homology"/>
<feature type="region of interest" description="Disordered" evidence="6">
    <location>
        <begin position="159"/>
        <end position="204"/>
    </location>
</feature>
<dbReference type="InterPro" id="IPR007630">
    <property type="entry name" value="RNA_pol_sigma70_r4"/>
</dbReference>
<gene>
    <name evidence="8" type="ORF">GOP47_0014854</name>
</gene>
<reference evidence="8" key="1">
    <citation type="submission" date="2021-01" db="EMBL/GenBank/DDBJ databases">
        <title>Adiantum capillus-veneris genome.</title>
        <authorList>
            <person name="Fang Y."/>
            <person name="Liao Q."/>
        </authorList>
    </citation>
    <scope>NUCLEOTIDE SEQUENCE</scope>
    <source>
        <strain evidence="8">H3</strain>
        <tissue evidence="8">Leaf</tissue>
    </source>
</reference>
<dbReference type="Gene3D" id="1.10.10.10">
    <property type="entry name" value="Winged helix-like DNA-binding domain superfamily/Winged helix DNA-binding domain"/>
    <property type="match status" value="2"/>
</dbReference>